<sequence length="218" mass="24690">MGEAELNRSSSELIIHSVFYFYGEAASPELSIKIADDISQCWNEPQAIIHLKHQDYRIRFQIEGIYAPDLDPEKVWYNDQPRLNYFRVEEYITGNISFVDQIGCNTGYFKLANLLQTPTTAAHEYGHTLGLVHPKNLDIRGGGIPCIMHPRGTIVDPPFQYSPTALPGQDGGTLDPKYRKVLPVDIEALKLHKLDFNQQGMATVGEFSSMYHEKHVPE</sequence>
<dbReference type="RefSeq" id="WP_119053574.1">
    <property type="nucleotide sequence ID" value="NZ_CP032157.1"/>
</dbReference>
<keyword evidence="2" id="KW-1185">Reference proteome</keyword>
<dbReference type="Proteomes" id="UP000263900">
    <property type="component" value="Chromosome"/>
</dbReference>
<reference evidence="1 2" key="1">
    <citation type="submission" date="2018-09" db="EMBL/GenBank/DDBJ databases">
        <title>Genome sequencing of strain 6GH32-13.</title>
        <authorList>
            <person name="Weon H.-Y."/>
            <person name="Heo J."/>
            <person name="Kwon S.-W."/>
        </authorList>
    </citation>
    <scope>NUCLEOTIDE SEQUENCE [LARGE SCALE GENOMIC DNA]</scope>
    <source>
        <strain evidence="1 2">5GH32-13</strain>
    </source>
</reference>
<dbReference type="OrthoDB" id="939700at2"/>
<dbReference type="KEGG" id="pseg:D3H65_28605"/>
<protein>
    <submittedName>
        <fullName evidence="1">Peptidase M10</fullName>
    </submittedName>
</protein>
<accession>A0A3B7N6N6</accession>
<name>A0A3B7N6N6_9BACT</name>
<dbReference type="SUPFAM" id="SSF55486">
    <property type="entry name" value="Metalloproteases ('zincins'), catalytic domain"/>
    <property type="match status" value="1"/>
</dbReference>
<gene>
    <name evidence="1" type="ORF">D3H65_28605</name>
</gene>
<dbReference type="EMBL" id="CP032157">
    <property type="protein sequence ID" value="AXY77701.1"/>
    <property type="molecule type" value="Genomic_DNA"/>
</dbReference>
<proteinExistence type="predicted"/>
<evidence type="ECO:0000313" key="1">
    <source>
        <dbReference type="EMBL" id="AXY77701.1"/>
    </source>
</evidence>
<organism evidence="1 2">
    <name type="scientific">Paraflavitalea soli</name>
    <dbReference type="NCBI Taxonomy" id="2315862"/>
    <lineage>
        <taxon>Bacteria</taxon>
        <taxon>Pseudomonadati</taxon>
        <taxon>Bacteroidota</taxon>
        <taxon>Chitinophagia</taxon>
        <taxon>Chitinophagales</taxon>
        <taxon>Chitinophagaceae</taxon>
        <taxon>Paraflavitalea</taxon>
    </lineage>
</organism>
<evidence type="ECO:0000313" key="2">
    <source>
        <dbReference type="Proteomes" id="UP000263900"/>
    </source>
</evidence>
<dbReference type="AlphaFoldDB" id="A0A3B7N6N6"/>